<dbReference type="CDD" id="cd06170">
    <property type="entry name" value="LuxR_C_like"/>
    <property type="match status" value="1"/>
</dbReference>
<dbReference type="InterPro" id="IPR000792">
    <property type="entry name" value="Tscrpt_reg_LuxR_C"/>
</dbReference>
<keyword evidence="1" id="KW-0805">Transcription regulation</keyword>
<evidence type="ECO:0000256" key="2">
    <source>
        <dbReference type="ARBA" id="ARBA00023163"/>
    </source>
</evidence>
<evidence type="ECO:0000259" key="3">
    <source>
        <dbReference type="PROSITE" id="PS50043"/>
    </source>
</evidence>
<dbReference type="GO" id="GO:0006355">
    <property type="term" value="P:regulation of DNA-templated transcription"/>
    <property type="evidence" value="ECO:0007669"/>
    <property type="project" value="InterPro"/>
</dbReference>
<name>A0A8A7KE55_9FIRM</name>
<dbReference type="GO" id="GO:0003677">
    <property type="term" value="F:DNA binding"/>
    <property type="evidence" value="ECO:0007669"/>
    <property type="project" value="InterPro"/>
</dbReference>
<dbReference type="Pfam" id="PF00196">
    <property type="entry name" value="GerE"/>
    <property type="match status" value="1"/>
</dbReference>
<reference evidence="4" key="1">
    <citation type="submission" date="2019-12" db="EMBL/GenBank/DDBJ databases">
        <authorList>
            <person name="zhang j."/>
            <person name="sun C.M."/>
        </authorList>
    </citation>
    <scope>NUCLEOTIDE SEQUENCE</scope>
    <source>
        <strain evidence="4">NS-1</strain>
    </source>
</reference>
<accession>A0A8A7KE55</accession>
<keyword evidence="5" id="KW-1185">Reference proteome</keyword>
<dbReference type="Gene3D" id="3.30.450.40">
    <property type="match status" value="1"/>
</dbReference>
<feature type="domain" description="HTH luxR-type" evidence="3">
    <location>
        <begin position="187"/>
        <end position="252"/>
    </location>
</feature>
<proteinExistence type="predicted"/>
<evidence type="ECO:0000313" key="5">
    <source>
        <dbReference type="Proteomes" id="UP000665020"/>
    </source>
</evidence>
<dbReference type="KEGG" id="ifn:GM661_17085"/>
<dbReference type="SMART" id="SM00421">
    <property type="entry name" value="HTH_LUXR"/>
    <property type="match status" value="1"/>
</dbReference>
<dbReference type="InterPro" id="IPR029016">
    <property type="entry name" value="GAF-like_dom_sf"/>
</dbReference>
<dbReference type="PROSITE" id="PS50043">
    <property type="entry name" value="HTH_LUXR_2"/>
    <property type="match status" value="1"/>
</dbReference>
<protein>
    <recommendedName>
        <fullName evidence="3">HTH luxR-type domain-containing protein</fullName>
    </recommendedName>
</protein>
<sequence>MMISNLNNSWVRCFKMGLPKQLEHPQYYADSFILDKESKKHLSLIQNFTKYVNKITDEYYLENSLFILANQQGINLKTVYPIGLKEKVSKMRIKEGCYFTEKSCGTNAISMAMEYKETVVFNGDENYCYFLHKWQSIATPINYPKDKQCFLGILTLDKNHREKYRILLELLQTKLSKKLNENTIPSHYNQGKSLTNIRESVLTLSANGLTIKEISQKLNLSEAAIKYHRTKACQQLCAANITQAIAKSIKFGYISLNTIK</sequence>
<dbReference type="SUPFAM" id="SSF46894">
    <property type="entry name" value="C-terminal effector domain of the bipartite response regulators"/>
    <property type="match status" value="1"/>
</dbReference>
<dbReference type="RefSeq" id="WP_230867878.1">
    <property type="nucleotide sequence ID" value="NZ_CP046640.1"/>
</dbReference>
<dbReference type="InterPro" id="IPR016032">
    <property type="entry name" value="Sig_transdc_resp-reg_C-effctor"/>
</dbReference>
<dbReference type="Gene3D" id="1.10.10.10">
    <property type="entry name" value="Winged helix-like DNA-binding domain superfamily/Winged helix DNA-binding domain"/>
    <property type="match status" value="1"/>
</dbReference>
<evidence type="ECO:0000313" key="4">
    <source>
        <dbReference type="EMBL" id="QTL99540.1"/>
    </source>
</evidence>
<dbReference type="InterPro" id="IPR036388">
    <property type="entry name" value="WH-like_DNA-bd_sf"/>
</dbReference>
<keyword evidence="2" id="KW-0804">Transcription</keyword>
<dbReference type="EMBL" id="CP046640">
    <property type="protein sequence ID" value="QTL99540.1"/>
    <property type="molecule type" value="Genomic_DNA"/>
</dbReference>
<dbReference type="Proteomes" id="UP000665020">
    <property type="component" value="Chromosome"/>
</dbReference>
<organism evidence="4 5">
    <name type="scientific">Iocasia fonsfrigidae</name>
    <dbReference type="NCBI Taxonomy" id="2682810"/>
    <lineage>
        <taxon>Bacteria</taxon>
        <taxon>Bacillati</taxon>
        <taxon>Bacillota</taxon>
        <taxon>Clostridia</taxon>
        <taxon>Halanaerobiales</taxon>
        <taxon>Halanaerobiaceae</taxon>
        <taxon>Iocasia</taxon>
    </lineage>
</organism>
<dbReference type="AlphaFoldDB" id="A0A8A7KE55"/>
<evidence type="ECO:0000256" key="1">
    <source>
        <dbReference type="ARBA" id="ARBA00023015"/>
    </source>
</evidence>
<gene>
    <name evidence="4" type="ORF">GM661_17085</name>
</gene>